<protein>
    <submittedName>
        <fullName evidence="2">Lipase family protein</fullName>
        <ecNumber evidence="2">3.1.1.-</ecNumber>
    </submittedName>
</protein>
<dbReference type="RefSeq" id="WP_342200894.1">
    <property type="nucleotide sequence ID" value="NZ_JBCATE010000001.1"/>
</dbReference>
<dbReference type="SUPFAM" id="SSF53474">
    <property type="entry name" value="alpha/beta-Hydrolases"/>
    <property type="match status" value="1"/>
</dbReference>
<evidence type="ECO:0000259" key="1">
    <source>
        <dbReference type="Pfam" id="PF01764"/>
    </source>
</evidence>
<evidence type="ECO:0000313" key="3">
    <source>
        <dbReference type="Proteomes" id="UP001576708"/>
    </source>
</evidence>
<dbReference type="PANTHER" id="PTHR45856">
    <property type="entry name" value="ALPHA/BETA-HYDROLASES SUPERFAMILY PROTEIN"/>
    <property type="match status" value="1"/>
</dbReference>
<comment type="caution">
    <text evidence="2">The sequence shown here is derived from an EMBL/GenBank/DDBJ whole genome shotgun (WGS) entry which is preliminary data.</text>
</comment>
<keyword evidence="3" id="KW-1185">Reference proteome</keyword>
<proteinExistence type="predicted"/>
<evidence type="ECO:0000313" key="2">
    <source>
        <dbReference type="EMBL" id="MFB2619080.1"/>
    </source>
</evidence>
<feature type="domain" description="Fungal lipase-type" evidence="1">
    <location>
        <begin position="62"/>
        <end position="191"/>
    </location>
</feature>
<dbReference type="Pfam" id="PF01764">
    <property type="entry name" value="Lipase_3"/>
    <property type="match status" value="1"/>
</dbReference>
<accession>A0ABV4VFM2</accession>
<dbReference type="PANTHER" id="PTHR45856:SF24">
    <property type="entry name" value="FUNGAL LIPASE-LIKE DOMAIN-CONTAINING PROTEIN"/>
    <property type="match status" value="1"/>
</dbReference>
<dbReference type="Proteomes" id="UP001576708">
    <property type="component" value="Unassembled WGS sequence"/>
</dbReference>
<keyword evidence="2" id="KW-0378">Hydrolase</keyword>
<name>A0ABV4VFM2_9GAMM</name>
<dbReference type="Gene3D" id="3.40.50.1820">
    <property type="entry name" value="alpha/beta hydrolase"/>
    <property type="match status" value="1"/>
</dbReference>
<reference evidence="2 3" key="1">
    <citation type="submission" date="2024-09" db="EMBL/GenBank/DDBJ databases">
        <authorList>
            <person name="Zhang Y."/>
        </authorList>
    </citation>
    <scope>NUCLEOTIDE SEQUENCE [LARGE SCALE GENOMIC DNA]</scope>
    <source>
        <strain evidence="2 3">ZJ318</strain>
    </source>
</reference>
<sequence length="195" mass="22405">MLNIEMLKTCLELARISKATYAGPIRHNIYSYGNIPFEHQKIIHGSFGRGYCRIFWNKFTVVVSFRGTRESVDWTISNLKAFPVLLRDCPEATDVYVHRGFQRTLDYGDKTTELRSLDAIIDYLKEYNLLDRKIVITGHSLGGALAVLFAVKCRSSFPDVMHTNLDHVITFGSPAVGLSRFREFYGNLAEKRFEW</sequence>
<dbReference type="EC" id="3.1.1.-" evidence="2"/>
<dbReference type="InterPro" id="IPR002921">
    <property type="entry name" value="Fungal_lipase-type"/>
</dbReference>
<dbReference type="GO" id="GO:0016787">
    <property type="term" value="F:hydrolase activity"/>
    <property type="evidence" value="ECO:0007669"/>
    <property type="project" value="UniProtKB-KW"/>
</dbReference>
<gene>
    <name evidence="2" type="ORF">ACE02W_04525</name>
</gene>
<dbReference type="CDD" id="cd00519">
    <property type="entry name" value="Lipase_3"/>
    <property type="match status" value="1"/>
</dbReference>
<dbReference type="InterPro" id="IPR051218">
    <property type="entry name" value="Sec_MonoDiacylglyc_Lipase"/>
</dbReference>
<organism evidence="2 3">
    <name type="scientific">Shewanella mangrovisoli</name>
    <dbReference type="NCBI Taxonomy" id="2864211"/>
    <lineage>
        <taxon>Bacteria</taxon>
        <taxon>Pseudomonadati</taxon>
        <taxon>Pseudomonadota</taxon>
        <taxon>Gammaproteobacteria</taxon>
        <taxon>Alteromonadales</taxon>
        <taxon>Shewanellaceae</taxon>
        <taxon>Shewanella</taxon>
    </lineage>
</organism>
<dbReference type="EMBL" id="JBHFGU010000001">
    <property type="protein sequence ID" value="MFB2619080.1"/>
    <property type="molecule type" value="Genomic_DNA"/>
</dbReference>
<dbReference type="InterPro" id="IPR029058">
    <property type="entry name" value="AB_hydrolase_fold"/>
</dbReference>